<dbReference type="EMBL" id="MT144629">
    <property type="protein sequence ID" value="QJH95796.1"/>
    <property type="molecule type" value="Genomic_DNA"/>
</dbReference>
<proteinExistence type="predicted"/>
<name>A0A6M3XDI2_9ZZZZ</name>
<evidence type="ECO:0000313" key="1">
    <source>
        <dbReference type="EMBL" id="QJH95796.1"/>
    </source>
</evidence>
<protein>
    <submittedName>
        <fullName evidence="1">Uncharacterized protein</fullName>
    </submittedName>
</protein>
<accession>A0A6M3XDI2</accession>
<reference evidence="1" key="1">
    <citation type="submission" date="2020-03" db="EMBL/GenBank/DDBJ databases">
        <title>The deep terrestrial virosphere.</title>
        <authorList>
            <person name="Holmfeldt K."/>
            <person name="Nilsson E."/>
            <person name="Simone D."/>
            <person name="Lopez-Fernandez M."/>
            <person name="Wu X."/>
            <person name="de Brujin I."/>
            <person name="Lundin D."/>
            <person name="Andersson A."/>
            <person name="Bertilsson S."/>
            <person name="Dopson M."/>
        </authorList>
    </citation>
    <scope>NUCLEOTIDE SEQUENCE</scope>
    <source>
        <strain evidence="1">TM448B00537</strain>
    </source>
</reference>
<sequence>MATLTEGLIEDGLPVVRYHGLNTNKNIRVGGSASVDMSDSTGTFKTPSGVTTLNGNVTGAVSIISTAPTGSGVGYGTGAGGAVTQSTNRTTGVTINKLTGTITTNNTSLAAEAAAAFIVTNSTVAIGDVVVVSQQSGAIGAMTDVVVVAVATGSFTISVMNNNVAAGIAETGAILVNFAVIKAASA</sequence>
<dbReference type="AlphaFoldDB" id="A0A6M3XDI2"/>
<organism evidence="1">
    <name type="scientific">viral metagenome</name>
    <dbReference type="NCBI Taxonomy" id="1070528"/>
    <lineage>
        <taxon>unclassified sequences</taxon>
        <taxon>metagenomes</taxon>
        <taxon>organismal metagenomes</taxon>
    </lineage>
</organism>
<gene>
    <name evidence="1" type="ORF">TM448B00537_0016</name>
</gene>